<keyword evidence="6" id="KW-1185">Reference proteome</keyword>
<keyword evidence="3" id="KW-0325">Glycoprotein</keyword>
<dbReference type="InterPro" id="IPR017850">
    <property type="entry name" value="Alkaline_phosphatase_core_sf"/>
</dbReference>
<dbReference type="KEGG" id="pnd:Pla175_22460"/>
<keyword evidence="5" id="KW-0378">Hydrolase</keyword>
<evidence type="ECO:0000256" key="3">
    <source>
        <dbReference type="ARBA" id="ARBA00023180"/>
    </source>
</evidence>
<dbReference type="GO" id="GO:0004065">
    <property type="term" value="F:arylsulfatase activity"/>
    <property type="evidence" value="ECO:0007669"/>
    <property type="project" value="UniProtKB-EC"/>
</dbReference>
<dbReference type="InterPro" id="IPR000917">
    <property type="entry name" value="Sulfatase_N"/>
</dbReference>
<keyword evidence="2" id="KW-0106">Calcium</keyword>
<dbReference type="PANTHER" id="PTHR10342:SF274">
    <property type="entry name" value="ARYLSULFATASE B"/>
    <property type="match status" value="1"/>
</dbReference>
<dbReference type="RefSeq" id="WP_145284313.1">
    <property type="nucleotide sequence ID" value="NZ_CP036291.1"/>
</dbReference>
<keyword evidence="1" id="KW-0479">Metal-binding</keyword>
<dbReference type="InterPro" id="IPR047115">
    <property type="entry name" value="ARSB"/>
</dbReference>
<evidence type="ECO:0000313" key="6">
    <source>
        <dbReference type="Proteomes" id="UP000317429"/>
    </source>
</evidence>
<dbReference type="Gene3D" id="3.40.720.10">
    <property type="entry name" value="Alkaline Phosphatase, subunit A"/>
    <property type="match status" value="1"/>
</dbReference>
<dbReference type="SUPFAM" id="SSF53649">
    <property type="entry name" value="Alkaline phosphatase-like"/>
    <property type="match status" value="1"/>
</dbReference>
<feature type="domain" description="Sulfatase N-terminal" evidence="4">
    <location>
        <begin position="27"/>
        <end position="333"/>
    </location>
</feature>
<sequence length="436" mass="47645" precursor="true">MNRIITLIAISLLSAYESKADDAVSQPNIVYFLIDDMGYADCGFNGSTDIRTPHIDRLANEGAVLKSFYVQPLCSPTRAALLSGRYPTHTGVYHVVTPGAEWGLPLDERTLPQALSEAGYATSICGKWHLGEFRAEYRPSQRGFGHQYGHMMGNLDYFTHLRDGKLDWYRNDEPLEEEGYTTSLIADEAGRVIRSHPSGKPLFLYVPFNGVHSPYQTPASYCEPYQELPKPRKTLAGMMAAVDESIGKIAAALEERGMRENTLIIFSSDNGGSNPGKVSMNTPLRAGKGSVYEGGVRVPAFATWPGKIAAGSTIDEPMHVVDWYPTLLKLAGAPASQQHAPDGLDIWPVLTEGAPSPHDAILLQGTTPPVKALRMGDWKLIANDSSPPELYNLEADIAEKRNLADARPDLVRSMRERLNAMTKDALPLGGPLPSAR</sequence>
<gene>
    <name evidence="5" type="primary">atsA_41</name>
    <name evidence="5" type="ORF">Pla175_22460</name>
</gene>
<dbReference type="Gene3D" id="3.30.1120.10">
    <property type="match status" value="1"/>
</dbReference>
<accession>A0A518DBL2</accession>
<protein>
    <submittedName>
        <fullName evidence="5">Arylsulfatase</fullName>
        <ecNumber evidence="5">3.1.6.1</ecNumber>
    </submittedName>
</protein>
<name>A0A518DBL2_9BACT</name>
<evidence type="ECO:0000256" key="1">
    <source>
        <dbReference type="ARBA" id="ARBA00022723"/>
    </source>
</evidence>
<dbReference type="Pfam" id="PF00884">
    <property type="entry name" value="Sulfatase"/>
    <property type="match status" value="1"/>
</dbReference>
<organism evidence="5 6">
    <name type="scientific">Pirellulimonas nuda</name>
    <dbReference type="NCBI Taxonomy" id="2528009"/>
    <lineage>
        <taxon>Bacteria</taxon>
        <taxon>Pseudomonadati</taxon>
        <taxon>Planctomycetota</taxon>
        <taxon>Planctomycetia</taxon>
        <taxon>Pirellulales</taxon>
        <taxon>Lacipirellulaceae</taxon>
        <taxon>Pirellulimonas</taxon>
    </lineage>
</organism>
<dbReference type="GO" id="GO:0046872">
    <property type="term" value="F:metal ion binding"/>
    <property type="evidence" value="ECO:0007669"/>
    <property type="project" value="UniProtKB-KW"/>
</dbReference>
<evidence type="ECO:0000313" key="5">
    <source>
        <dbReference type="EMBL" id="QDU88862.1"/>
    </source>
</evidence>
<reference evidence="5 6" key="1">
    <citation type="submission" date="2019-02" db="EMBL/GenBank/DDBJ databases">
        <title>Deep-cultivation of Planctomycetes and their phenomic and genomic characterization uncovers novel biology.</title>
        <authorList>
            <person name="Wiegand S."/>
            <person name="Jogler M."/>
            <person name="Boedeker C."/>
            <person name="Pinto D."/>
            <person name="Vollmers J."/>
            <person name="Rivas-Marin E."/>
            <person name="Kohn T."/>
            <person name="Peeters S.H."/>
            <person name="Heuer A."/>
            <person name="Rast P."/>
            <person name="Oberbeckmann S."/>
            <person name="Bunk B."/>
            <person name="Jeske O."/>
            <person name="Meyerdierks A."/>
            <person name="Storesund J.E."/>
            <person name="Kallscheuer N."/>
            <person name="Luecker S."/>
            <person name="Lage O.M."/>
            <person name="Pohl T."/>
            <person name="Merkel B.J."/>
            <person name="Hornburger P."/>
            <person name="Mueller R.-W."/>
            <person name="Bruemmer F."/>
            <person name="Labrenz M."/>
            <person name="Spormann A.M."/>
            <person name="Op den Camp H."/>
            <person name="Overmann J."/>
            <person name="Amann R."/>
            <person name="Jetten M.S.M."/>
            <person name="Mascher T."/>
            <person name="Medema M.H."/>
            <person name="Devos D.P."/>
            <person name="Kaster A.-K."/>
            <person name="Ovreas L."/>
            <person name="Rohde M."/>
            <person name="Galperin M.Y."/>
            <person name="Jogler C."/>
        </authorList>
    </citation>
    <scope>NUCLEOTIDE SEQUENCE [LARGE SCALE GENOMIC DNA]</scope>
    <source>
        <strain evidence="5 6">Pla175</strain>
    </source>
</reference>
<dbReference type="EC" id="3.1.6.1" evidence="5"/>
<dbReference type="OrthoDB" id="9783154at2"/>
<dbReference type="Proteomes" id="UP000317429">
    <property type="component" value="Chromosome"/>
</dbReference>
<evidence type="ECO:0000259" key="4">
    <source>
        <dbReference type="Pfam" id="PF00884"/>
    </source>
</evidence>
<evidence type="ECO:0000256" key="2">
    <source>
        <dbReference type="ARBA" id="ARBA00022837"/>
    </source>
</evidence>
<proteinExistence type="predicted"/>
<dbReference type="EMBL" id="CP036291">
    <property type="protein sequence ID" value="QDU88862.1"/>
    <property type="molecule type" value="Genomic_DNA"/>
</dbReference>
<dbReference type="PANTHER" id="PTHR10342">
    <property type="entry name" value="ARYLSULFATASE"/>
    <property type="match status" value="1"/>
</dbReference>
<dbReference type="AlphaFoldDB" id="A0A518DBL2"/>
<dbReference type="CDD" id="cd16029">
    <property type="entry name" value="4-S"/>
    <property type="match status" value="1"/>
</dbReference>